<gene>
    <name evidence="7" type="ORF">FJD38_08970</name>
</gene>
<feature type="domain" description="Pyosin/cloacin translocation" evidence="5">
    <location>
        <begin position="195"/>
        <end position="325"/>
    </location>
</feature>
<dbReference type="InterPro" id="IPR036725">
    <property type="entry name" value="ColE3_ribonuclease_sf"/>
</dbReference>
<dbReference type="Pfam" id="PF06958">
    <property type="entry name" value="Pyocin_S"/>
    <property type="match status" value="1"/>
</dbReference>
<evidence type="ECO:0000256" key="3">
    <source>
        <dbReference type="ARBA" id="ARBA00023048"/>
    </source>
</evidence>
<feature type="region of interest" description="Disordered" evidence="4">
    <location>
        <begin position="405"/>
        <end position="427"/>
    </location>
</feature>
<sequence length="427" mass="46374">MASQKRVTQTRRHSGGDAGQGYWYYDDMTPAELKEREVLITQYEAMQARQEAYMEPRLADFAAQERLEVERRGCVFAKSCKLPDAVINYNDPAGFVPVDSLSDYGTFAILGARQSDNSGLVPLELISGAVPAGVGGLALGGAATGATASGVAATTGTTATGAAATTGGTMIASGLLGFIALFWPSSLGDSALYTEDQLRSLKQARTRMRLYVEPQADGSLKGYGFYTGSKPEWEMIDVIQFSQRGAQQVADFGDGVELIWTPAIDPTDTLGIPPLKGAPHTPHIWIFPPTKNADTLIVNPIYPPDYKDFILVFPADSGVLPLYIVLNVPRKGVTALGHLYHSPPETEEITAFPELKRVQGKTPRQGGGGFRRRWVDSKGRRIYEWDSQHGELEVYRASDGSHLGAYDPVTGAQNSPPKKDRNIKKYL</sequence>
<evidence type="ECO:0000259" key="5">
    <source>
        <dbReference type="Pfam" id="PF06958"/>
    </source>
</evidence>
<dbReference type="EMBL" id="VFIO01000002">
    <property type="protein sequence ID" value="TWR91187.1"/>
    <property type="molecule type" value="Genomic_DNA"/>
</dbReference>
<keyword evidence="1" id="KW-0929">Antimicrobial</keyword>
<evidence type="ECO:0000256" key="2">
    <source>
        <dbReference type="ARBA" id="ARBA00023022"/>
    </source>
</evidence>
<evidence type="ECO:0000256" key="4">
    <source>
        <dbReference type="SAM" id="MobiDB-lite"/>
    </source>
</evidence>
<evidence type="ECO:0000259" key="6">
    <source>
        <dbReference type="Pfam" id="PF09000"/>
    </source>
</evidence>
<name>A0ABY3GL27_9PSED</name>
<dbReference type="InterPro" id="IPR009105">
    <property type="entry name" value="Colicin_E3_ribonuclease"/>
</dbReference>
<evidence type="ECO:0000256" key="1">
    <source>
        <dbReference type="ARBA" id="ARBA00022529"/>
    </source>
</evidence>
<dbReference type="SUPFAM" id="SSF69369">
    <property type="entry name" value="Cloacin translocation domain"/>
    <property type="match status" value="1"/>
</dbReference>
<keyword evidence="3" id="KW-0078">Bacteriocin</keyword>
<accession>A0ABY3GL27</accession>
<dbReference type="InterPro" id="IPR016128">
    <property type="entry name" value="Pyosin/cloacin_T_dom"/>
</dbReference>
<reference evidence="7 8" key="1">
    <citation type="submission" date="2019-06" db="EMBL/GenBank/DDBJ databases">
        <title>Pseudomonas bimorpha sp. nov. isolated from bovine raw milk and skim milk concentrate.</title>
        <authorList>
            <person name="Hofmann K."/>
            <person name="Huptas C."/>
            <person name="Doll E."/>
            <person name="Scherer S."/>
            <person name="Wenning M."/>
        </authorList>
    </citation>
    <scope>NUCLEOTIDE SEQUENCE [LARGE SCALE GENOMIC DNA]</scope>
    <source>
        <strain evidence="7 8">DSM 108989</strain>
    </source>
</reference>
<dbReference type="Gene3D" id="3.10.380.10">
    <property type="entry name" value="Colicin E3-like ribonuclease domain"/>
    <property type="match status" value="1"/>
</dbReference>
<keyword evidence="2" id="KW-0044">Antibiotic</keyword>
<keyword evidence="8" id="KW-1185">Reference proteome</keyword>
<protein>
    <submittedName>
        <fullName evidence="7">Toxin</fullName>
    </submittedName>
</protein>
<evidence type="ECO:0000313" key="8">
    <source>
        <dbReference type="Proteomes" id="UP000318428"/>
    </source>
</evidence>
<feature type="domain" description="Colicin E3-like ribonuclease" evidence="6">
    <location>
        <begin position="344"/>
        <end position="424"/>
    </location>
</feature>
<dbReference type="RefSeq" id="WP_146384931.1">
    <property type="nucleotide sequence ID" value="NZ_VFIO01000002.1"/>
</dbReference>
<dbReference type="Proteomes" id="UP000318428">
    <property type="component" value="Unassembled WGS sequence"/>
</dbReference>
<comment type="caution">
    <text evidence="7">The sequence shown here is derived from an EMBL/GenBank/DDBJ whole genome shotgun (WGS) entry which is preliminary data.</text>
</comment>
<dbReference type="Pfam" id="PF09000">
    <property type="entry name" value="Cytotoxic"/>
    <property type="match status" value="1"/>
</dbReference>
<dbReference type="InterPro" id="IPR036302">
    <property type="entry name" value="Pyosin/cloacin_T_dom_sf"/>
</dbReference>
<organism evidence="7 8">
    <name type="scientific">Pseudomonas saxonica</name>
    <dbReference type="NCBI Taxonomy" id="2600598"/>
    <lineage>
        <taxon>Bacteria</taxon>
        <taxon>Pseudomonadati</taxon>
        <taxon>Pseudomonadota</taxon>
        <taxon>Gammaproteobacteria</taxon>
        <taxon>Pseudomonadales</taxon>
        <taxon>Pseudomonadaceae</taxon>
        <taxon>Pseudomonas</taxon>
    </lineage>
</organism>
<dbReference type="SUPFAM" id="SSF63840">
    <property type="entry name" value="Ribonuclease domain of colicin E3"/>
    <property type="match status" value="1"/>
</dbReference>
<proteinExistence type="predicted"/>
<evidence type="ECO:0000313" key="7">
    <source>
        <dbReference type="EMBL" id="TWR91187.1"/>
    </source>
</evidence>